<dbReference type="EMBL" id="HACA01004418">
    <property type="protein sequence ID" value="CDW21779.1"/>
    <property type="molecule type" value="Transcribed_RNA"/>
</dbReference>
<reference evidence="1" key="1">
    <citation type="submission" date="2014-05" db="EMBL/GenBank/DDBJ databases">
        <authorList>
            <person name="Chronopoulou M."/>
        </authorList>
    </citation>
    <scope>NUCLEOTIDE SEQUENCE</scope>
    <source>
        <tissue evidence="1">Whole organism</tissue>
    </source>
</reference>
<evidence type="ECO:0000313" key="1">
    <source>
        <dbReference type="EMBL" id="CDW21779.1"/>
    </source>
</evidence>
<organism evidence="1">
    <name type="scientific">Lepeophtheirus salmonis</name>
    <name type="common">Salmon louse</name>
    <name type="synonym">Caligus salmonis</name>
    <dbReference type="NCBI Taxonomy" id="72036"/>
    <lineage>
        <taxon>Eukaryota</taxon>
        <taxon>Metazoa</taxon>
        <taxon>Ecdysozoa</taxon>
        <taxon>Arthropoda</taxon>
        <taxon>Crustacea</taxon>
        <taxon>Multicrustacea</taxon>
        <taxon>Hexanauplia</taxon>
        <taxon>Copepoda</taxon>
        <taxon>Siphonostomatoida</taxon>
        <taxon>Caligidae</taxon>
        <taxon>Lepeophtheirus</taxon>
    </lineage>
</organism>
<sequence length="31" mass="3528">MIIFQAVKIITNIKGNSYFIRSSIVSANRSR</sequence>
<protein>
    <submittedName>
        <fullName evidence="1">Uncharacterized protein</fullName>
    </submittedName>
</protein>
<proteinExistence type="predicted"/>
<accession>A0A0K2T6S6</accession>
<dbReference type="AlphaFoldDB" id="A0A0K2T6S6"/>
<name>A0A0K2T6S6_LEPSM</name>